<dbReference type="GeneID" id="85226005"/>
<dbReference type="SUPFAM" id="SSF53335">
    <property type="entry name" value="S-adenosyl-L-methionine-dependent methyltransferases"/>
    <property type="match status" value="1"/>
</dbReference>
<dbReference type="RefSeq" id="XP_060122277.1">
    <property type="nucleotide sequence ID" value="XM_060266294.1"/>
</dbReference>
<dbReference type="AlphaFoldDB" id="A0AAF0F237"/>
<dbReference type="Pfam" id="PF10294">
    <property type="entry name" value="Methyltransf_16"/>
    <property type="match status" value="1"/>
</dbReference>
<dbReference type="PANTHER" id="PTHR14614:SF130">
    <property type="entry name" value="PROTEIN-LYSINE N-METHYLTRANSFERASE EEF2KMT"/>
    <property type="match status" value="1"/>
</dbReference>
<dbReference type="Gene3D" id="3.40.50.150">
    <property type="entry name" value="Vaccinia Virus protein VP39"/>
    <property type="match status" value="1"/>
</dbReference>
<evidence type="ECO:0000313" key="2">
    <source>
        <dbReference type="Proteomes" id="UP001217754"/>
    </source>
</evidence>
<dbReference type="PANTHER" id="PTHR14614">
    <property type="entry name" value="HEPATOCELLULAR CARCINOMA-ASSOCIATED ANTIGEN"/>
    <property type="match status" value="1"/>
</dbReference>
<accession>A0AAF0F237</accession>
<dbReference type="InterPro" id="IPR019410">
    <property type="entry name" value="Methyltransf_16"/>
</dbReference>
<evidence type="ECO:0000313" key="1">
    <source>
        <dbReference type="EMBL" id="WFD39380.1"/>
    </source>
</evidence>
<name>A0AAF0F237_9BASI</name>
<keyword evidence="2" id="KW-1185">Reference proteome</keyword>
<protein>
    <submittedName>
        <fullName evidence="1">Nicotinamide N-methyltransferase</fullName>
        <ecNumber evidence="1">2.1.1.1</ecNumber>
    </submittedName>
</protein>
<dbReference type="GO" id="GO:0008112">
    <property type="term" value="F:nicotinamide N-methyltransferase activity"/>
    <property type="evidence" value="ECO:0007669"/>
    <property type="project" value="UniProtKB-EC"/>
</dbReference>
<dbReference type="EC" id="2.1.1.1" evidence="1"/>
<keyword evidence="1" id="KW-0808">Transferase</keyword>
<dbReference type="Proteomes" id="UP001217754">
    <property type="component" value="Chromosome 3"/>
</dbReference>
<dbReference type="InterPro" id="IPR029063">
    <property type="entry name" value="SAM-dependent_MTases_sf"/>
</dbReference>
<dbReference type="EMBL" id="CP119960">
    <property type="protein sequence ID" value="WFD39380.1"/>
    <property type="molecule type" value="Genomic_DNA"/>
</dbReference>
<gene>
    <name evidence="1" type="ORF">MJAP1_002354</name>
</gene>
<sequence length="276" mass="29832">MDEVDIFEDALFTVFAHHQPARGDPGSVAHYPHAALPGWVGEKGIAYRIADLSSANTKLFAHHQWDAGVYLADLLAEAPAWADARGRTVVELGAGTGLPALVAAAIGAKRTVVTDYPDKDIVANLEQNAAWLKGRAPHALPLDVRGLAWGEGLDVFLDMYGTMDCVIAADVLWVSSQHAALLDTVCALLARTKDARFLLAAGFHTGRPAIARFLDAAQARGLAFDEDAPHGGVYERSIFGQIQPYTHSVRDEHGEEDMGDIQERGQWIAVASFRWA</sequence>
<organism evidence="1 2">
    <name type="scientific">Malassezia japonica</name>
    <dbReference type="NCBI Taxonomy" id="223818"/>
    <lineage>
        <taxon>Eukaryota</taxon>
        <taxon>Fungi</taxon>
        <taxon>Dikarya</taxon>
        <taxon>Basidiomycota</taxon>
        <taxon>Ustilaginomycotina</taxon>
        <taxon>Malasseziomycetes</taxon>
        <taxon>Malasseziales</taxon>
        <taxon>Malasseziaceae</taxon>
        <taxon>Malassezia</taxon>
    </lineage>
</organism>
<keyword evidence="1" id="KW-0489">Methyltransferase</keyword>
<proteinExistence type="predicted"/>
<dbReference type="GO" id="GO:0005737">
    <property type="term" value="C:cytoplasm"/>
    <property type="evidence" value="ECO:0007669"/>
    <property type="project" value="TreeGrafter"/>
</dbReference>
<reference evidence="1" key="1">
    <citation type="submission" date="2023-03" db="EMBL/GenBank/DDBJ databases">
        <title>Mating type loci evolution in Malassezia.</title>
        <authorList>
            <person name="Coelho M.A."/>
        </authorList>
    </citation>
    <scope>NUCLEOTIDE SEQUENCE</scope>
    <source>
        <strain evidence="1">CBS 9431</strain>
    </source>
</reference>
<dbReference type="GO" id="GO:0032259">
    <property type="term" value="P:methylation"/>
    <property type="evidence" value="ECO:0007669"/>
    <property type="project" value="UniProtKB-KW"/>
</dbReference>